<keyword evidence="2" id="KW-1185">Reference proteome</keyword>
<reference evidence="1 2" key="1">
    <citation type="journal article" date="2021" name="BMC Genomics">
        <title>Datura genome reveals duplications of psychoactive alkaloid biosynthetic genes and high mutation rate following tissue culture.</title>
        <authorList>
            <person name="Rajewski A."/>
            <person name="Carter-House D."/>
            <person name="Stajich J."/>
            <person name="Litt A."/>
        </authorList>
    </citation>
    <scope>NUCLEOTIDE SEQUENCE [LARGE SCALE GENOMIC DNA]</scope>
    <source>
        <strain evidence="1">AR-01</strain>
    </source>
</reference>
<accession>A0ABS8WQY0</accession>
<dbReference type="Proteomes" id="UP000823775">
    <property type="component" value="Unassembled WGS sequence"/>
</dbReference>
<evidence type="ECO:0000313" key="1">
    <source>
        <dbReference type="EMBL" id="MCE3051574.1"/>
    </source>
</evidence>
<protein>
    <submittedName>
        <fullName evidence="1">Uncharacterized protein</fullName>
    </submittedName>
</protein>
<evidence type="ECO:0000313" key="2">
    <source>
        <dbReference type="Proteomes" id="UP000823775"/>
    </source>
</evidence>
<proteinExistence type="predicted"/>
<comment type="caution">
    <text evidence="1">The sequence shown here is derived from an EMBL/GenBank/DDBJ whole genome shotgun (WGS) entry which is preliminary data.</text>
</comment>
<dbReference type="EMBL" id="JACEIK010008742">
    <property type="protein sequence ID" value="MCE3051574.1"/>
    <property type="molecule type" value="Genomic_DNA"/>
</dbReference>
<sequence length="113" mass="12571">MANNVGQFCRGAWVNDEDDICLVNVFWLKEIKQINAEVTEMWSENVALKLCYVVAPSKHLPAQHSNSMNDERQVGFGSGHRKMICLIRGSNELDVVPIVGMGAQGKTIIARKV</sequence>
<gene>
    <name evidence="1" type="ORF">HAX54_050250</name>
</gene>
<name>A0ABS8WQY0_DATST</name>
<organism evidence="1 2">
    <name type="scientific">Datura stramonium</name>
    <name type="common">Jimsonweed</name>
    <name type="synonym">Common thornapple</name>
    <dbReference type="NCBI Taxonomy" id="4076"/>
    <lineage>
        <taxon>Eukaryota</taxon>
        <taxon>Viridiplantae</taxon>
        <taxon>Streptophyta</taxon>
        <taxon>Embryophyta</taxon>
        <taxon>Tracheophyta</taxon>
        <taxon>Spermatophyta</taxon>
        <taxon>Magnoliopsida</taxon>
        <taxon>eudicotyledons</taxon>
        <taxon>Gunneridae</taxon>
        <taxon>Pentapetalae</taxon>
        <taxon>asterids</taxon>
        <taxon>lamiids</taxon>
        <taxon>Solanales</taxon>
        <taxon>Solanaceae</taxon>
        <taxon>Solanoideae</taxon>
        <taxon>Datureae</taxon>
        <taxon>Datura</taxon>
    </lineage>
</organism>